<name>A0ACD3QF57_LARCR</name>
<dbReference type="Proteomes" id="UP000793456">
    <property type="component" value="Chromosome XX"/>
</dbReference>
<organism evidence="1 2">
    <name type="scientific">Larimichthys crocea</name>
    <name type="common">Large yellow croaker</name>
    <name type="synonym">Pseudosciaena crocea</name>
    <dbReference type="NCBI Taxonomy" id="215358"/>
    <lineage>
        <taxon>Eukaryota</taxon>
        <taxon>Metazoa</taxon>
        <taxon>Chordata</taxon>
        <taxon>Craniata</taxon>
        <taxon>Vertebrata</taxon>
        <taxon>Euteleostomi</taxon>
        <taxon>Actinopterygii</taxon>
        <taxon>Neopterygii</taxon>
        <taxon>Teleostei</taxon>
        <taxon>Neoteleostei</taxon>
        <taxon>Acanthomorphata</taxon>
        <taxon>Eupercaria</taxon>
        <taxon>Sciaenidae</taxon>
        <taxon>Larimichthys</taxon>
    </lineage>
</organism>
<protein>
    <submittedName>
        <fullName evidence="1">Uncharacterized protein</fullName>
    </submittedName>
</protein>
<proteinExistence type="predicted"/>
<evidence type="ECO:0000313" key="2">
    <source>
        <dbReference type="Proteomes" id="UP000793456"/>
    </source>
</evidence>
<keyword evidence="2" id="KW-1185">Reference proteome</keyword>
<accession>A0ACD3QF57</accession>
<comment type="caution">
    <text evidence="1">The sequence shown here is derived from an EMBL/GenBank/DDBJ whole genome shotgun (WGS) entry which is preliminary data.</text>
</comment>
<evidence type="ECO:0000313" key="1">
    <source>
        <dbReference type="EMBL" id="TMS05714.1"/>
    </source>
</evidence>
<gene>
    <name evidence="1" type="ORF">E3U43_004964</name>
</gene>
<dbReference type="EMBL" id="CM011693">
    <property type="protein sequence ID" value="TMS05714.1"/>
    <property type="molecule type" value="Genomic_DNA"/>
</dbReference>
<sequence>MCGGFVEAAKQRRCDHSCLCCTSAAVMFPPWTQQEELEHMGASSESQPAGSLHITTQICCFLMHDASSQNCLSDEVIIKLIKKKVKNEYFEAYRLPDRKNV</sequence>
<reference evidence="1" key="1">
    <citation type="submission" date="2018-11" db="EMBL/GenBank/DDBJ databases">
        <title>The sequence and de novo assembly of Larimichthys crocea genome using PacBio and Hi-C technologies.</title>
        <authorList>
            <person name="Xu P."/>
            <person name="Chen B."/>
            <person name="Zhou Z."/>
            <person name="Ke Q."/>
            <person name="Wu Y."/>
            <person name="Bai H."/>
            <person name="Pu F."/>
        </authorList>
    </citation>
    <scope>NUCLEOTIDE SEQUENCE</scope>
    <source>
        <tissue evidence="1">Muscle</tissue>
    </source>
</reference>